<evidence type="ECO:0000256" key="2">
    <source>
        <dbReference type="SAM" id="Phobius"/>
    </source>
</evidence>
<dbReference type="InterPro" id="IPR052945">
    <property type="entry name" value="Mitotic_Regulator"/>
</dbReference>
<name>A0ABW3WC93_9RHOO</name>
<keyword evidence="2" id="KW-0812">Transmembrane</keyword>
<dbReference type="PANTHER" id="PTHR43628">
    <property type="entry name" value="ACTIVATOR OF C KINASE PROTEIN 1-RELATED"/>
    <property type="match status" value="1"/>
</dbReference>
<keyword evidence="2" id="KW-1133">Transmembrane helix</keyword>
<accession>A0ABW3WC93</accession>
<keyword evidence="4" id="KW-1185">Reference proteome</keyword>
<proteinExistence type="predicted"/>
<dbReference type="InterPro" id="IPR006597">
    <property type="entry name" value="Sel1-like"/>
</dbReference>
<dbReference type="Gene3D" id="1.25.40.10">
    <property type="entry name" value="Tetratricopeptide repeat domain"/>
    <property type="match status" value="1"/>
</dbReference>
<gene>
    <name evidence="3" type="ORF">ACFQ4M_03905</name>
</gene>
<dbReference type="InterPro" id="IPR011990">
    <property type="entry name" value="TPR-like_helical_dom_sf"/>
</dbReference>
<evidence type="ECO:0000256" key="1">
    <source>
        <dbReference type="SAM" id="MobiDB-lite"/>
    </source>
</evidence>
<dbReference type="PANTHER" id="PTHR43628:SF1">
    <property type="entry name" value="CHITIN SYNTHASE REGULATORY FACTOR 2-RELATED"/>
    <property type="match status" value="1"/>
</dbReference>
<evidence type="ECO:0000313" key="4">
    <source>
        <dbReference type="Proteomes" id="UP001597158"/>
    </source>
</evidence>
<protein>
    <submittedName>
        <fullName evidence="3">SEL1-like repeat protein</fullName>
    </submittedName>
</protein>
<dbReference type="Pfam" id="PF08238">
    <property type="entry name" value="Sel1"/>
    <property type="match status" value="3"/>
</dbReference>
<dbReference type="SMART" id="SM00671">
    <property type="entry name" value="SEL1"/>
    <property type="match status" value="3"/>
</dbReference>
<feature type="region of interest" description="Disordered" evidence="1">
    <location>
        <begin position="249"/>
        <end position="272"/>
    </location>
</feature>
<dbReference type="Proteomes" id="UP001597158">
    <property type="component" value="Unassembled WGS sequence"/>
</dbReference>
<keyword evidence="2" id="KW-0472">Membrane</keyword>
<comment type="caution">
    <text evidence="3">The sequence shown here is derived from an EMBL/GenBank/DDBJ whole genome shotgun (WGS) entry which is preliminary data.</text>
</comment>
<organism evidence="3 4">
    <name type="scientific">Thauera mechernichensis</name>
    <dbReference type="NCBI Taxonomy" id="82788"/>
    <lineage>
        <taxon>Bacteria</taxon>
        <taxon>Pseudomonadati</taxon>
        <taxon>Pseudomonadota</taxon>
        <taxon>Betaproteobacteria</taxon>
        <taxon>Rhodocyclales</taxon>
        <taxon>Zoogloeaceae</taxon>
        <taxon>Thauera</taxon>
    </lineage>
</organism>
<evidence type="ECO:0000313" key="3">
    <source>
        <dbReference type="EMBL" id="MFD1262714.1"/>
    </source>
</evidence>
<dbReference type="SUPFAM" id="SSF81901">
    <property type="entry name" value="HCP-like"/>
    <property type="match status" value="1"/>
</dbReference>
<feature type="transmembrane region" description="Helical" evidence="2">
    <location>
        <begin position="61"/>
        <end position="84"/>
    </location>
</feature>
<dbReference type="RefSeq" id="WP_002941881.1">
    <property type="nucleotide sequence ID" value="NZ_JARQZE010000015.1"/>
</dbReference>
<reference evidence="4" key="1">
    <citation type="journal article" date="2019" name="Int. J. Syst. Evol. Microbiol.">
        <title>The Global Catalogue of Microorganisms (GCM) 10K type strain sequencing project: providing services to taxonomists for standard genome sequencing and annotation.</title>
        <authorList>
            <consortium name="The Broad Institute Genomics Platform"/>
            <consortium name="The Broad Institute Genome Sequencing Center for Infectious Disease"/>
            <person name="Wu L."/>
            <person name="Ma J."/>
        </authorList>
    </citation>
    <scope>NUCLEOTIDE SEQUENCE [LARGE SCALE GENOMIC DNA]</scope>
    <source>
        <strain evidence="4">CCUG 48884</strain>
    </source>
</reference>
<feature type="compositionally biased region" description="Basic and acidic residues" evidence="1">
    <location>
        <begin position="263"/>
        <end position="272"/>
    </location>
</feature>
<sequence>MSSTPLTITCPKCGSTDCRESRWRSHQEKVDNPGQHPYRCLNCANRFVGRHTGSIAGRRSFLLLAGLAGLAVVALVAGVVVVLLEGRKSVPEAPSAGMPVGAAASTHIEAAARGDTEAQFRAGRAALLDTARGKEATLEALGWLKRASEGGHTGAMILLGKLYRNGVGITQNYDLAARWIAAAAEAGDPEGMVELGRLHRAGIGVPQDAVQAYVWFNRAAAALNMNGVQERDSIAIKLSPDELKRAQTLSLEHDTHVTPSAERNADDKATPD</sequence>
<dbReference type="EMBL" id="JBHTMC010000007">
    <property type="protein sequence ID" value="MFD1262714.1"/>
    <property type="molecule type" value="Genomic_DNA"/>
</dbReference>